<dbReference type="EMBL" id="CAXDID020000002">
    <property type="protein sequence ID" value="CAL5971011.1"/>
    <property type="molecule type" value="Genomic_DNA"/>
</dbReference>
<comment type="caution">
    <text evidence="1">The sequence shown here is derived from an EMBL/GenBank/DDBJ whole genome shotgun (WGS) entry which is preliminary data.</text>
</comment>
<organism evidence="1 2">
    <name type="scientific">Hexamita inflata</name>
    <dbReference type="NCBI Taxonomy" id="28002"/>
    <lineage>
        <taxon>Eukaryota</taxon>
        <taxon>Metamonada</taxon>
        <taxon>Diplomonadida</taxon>
        <taxon>Hexamitidae</taxon>
        <taxon>Hexamitinae</taxon>
        <taxon>Hexamita</taxon>
    </lineage>
</organism>
<protein>
    <submittedName>
        <fullName evidence="1">Hypothetical_protein</fullName>
    </submittedName>
</protein>
<proteinExistence type="predicted"/>
<gene>
    <name evidence="1" type="ORF">HINF_LOCUS951</name>
</gene>
<evidence type="ECO:0000313" key="2">
    <source>
        <dbReference type="Proteomes" id="UP001642409"/>
    </source>
</evidence>
<keyword evidence="2" id="KW-1185">Reference proteome</keyword>
<dbReference type="Proteomes" id="UP001642409">
    <property type="component" value="Unassembled WGS sequence"/>
</dbReference>
<evidence type="ECO:0000313" key="1">
    <source>
        <dbReference type="EMBL" id="CAL5971011.1"/>
    </source>
</evidence>
<accession>A0ABP1GFW8</accession>
<name>A0ABP1GFW8_9EUKA</name>
<sequence>MYLLENEFVKVCVPILQAINYSFNGQNDKQIVFNDVFQSIESLDEQQYAEFWNTLSMIHQCDMQQIYVNYLNLQHQQQVTRRKRITDKVIKSKLLIRTALIQVCLDFNKPITNSCGDKDLCQHVNQIVDKDTSQQFWNKVQSLIPQKSKKQIYDFYHTSFSKALFDENINITDKLLIKRISEQYKDAKPAEQAQIFMNLTGKNILKRNVVMQFVNMHKKIKKQIKEKDRVDIIKNE</sequence>
<reference evidence="1 2" key="1">
    <citation type="submission" date="2024-07" db="EMBL/GenBank/DDBJ databases">
        <authorList>
            <person name="Akdeniz Z."/>
        </authorList>
    </citation>
    <scope>NUCLEOTIDE SEQUENCE [LARGE SCALE GENOMIC DNA]</scope>
</reference>